<dbReference type="NCBIfam" id="TIGR03696">
    <property type="entry name" value="Rhs_assc_core"/>
    <property type="match status" value="1"/>
</dbReference>
<proteinExistence type="predicted"/>
<dbReference type="InterPro" id="IPR022385">
    <property type="entry name" value="Rhs_assc_core"/>
</dbReference>
<dbReference type="Pfam" id="PF20041">
    <property type="entry name" value="DUF6443"/>
    <property type="match status" value="1"/>
</dbReference>
<dbReference type="Gene3D" id="2.180.10.10">
    <property type="entry name" value="RHS repeat-associated core"/>
    <property type="match status" value="3"/>
</dbReference>
<dbReference type="Gene3D" id="2.60.40.10">
    <property type="entry name" value="Immunoglobulins"/>
    <property type="match status" value="1"/>
</dbReference>
<dbReference type="EMBL" id="JAEQBW010000018">
    <property type="protein sequence ID" value="MBK6267396.1"/>
    <property type="molecule type" value="Genomic_DNA"/>
</dbReference>
<comment type="caution">
    <text evidence="2">The sequence shown here is derived from an EMBL/GenBank/DDBJ whole genome shotgun (WGS) entry which is preliminary data.</text>
</comment>
<name>A0A934X2Q7_9BACT</name>
<feature type="domain" description="DUF6443" evidence="1">
    <location>
        <begin position="803"/>
        <end position="941"/>
    </location>
</feature>
<dbReference type="RefSeq" id="WP_201433083.1">
    <property type="nucleotide sequence ID" value="NZ_JAEQBW010000018.1"/>
</dbReference>
<dbReference type="InterPro" id="IPR045619">
    <property type="entry name" value="DUF6443"/>
</dbReference>
<dbReference type="InterPro" id="IPR050708">
    <property type="entry name" value="T6SS_VgrG/RHS"/>
</dbReference>
<evidence type="ECO:0000259" key="1">
    <source>
        <dbReference type="Pfam" id="PF20041"/>
    </source>
</evidence>
<protein>
    <recommendedName>
        <fullName evidence="1">DUF6443 domain-containing protein</fullName>
    </recommendedName>
</protein>
<reference evidence="2" key="1">
    <citation type="submission" date="2021-01" db="EMBL/GenBank/DDBJ databases">
        <title>Marivirga aurantiaca sp. nov., isolated from intertidal surface sediments.</title>
        <authorList>
            <person name="Zhang M."/>
        </authorList>
    </citation>
    <scope>NUCLEOTIDE SEQUENCE</scope>
    <source>
        <strain evidence="2">S37H4</strain>
    </source>
</reference>
<evidence type="ECO:0000313" key="2">
    <source>
        <dbReference type="EMBL" id="MBK6267396.1"/>
    </source>
</evidence>
<organism evidence="2 3">
    <name type="scientific">Marivirga aurantiaca</name>
    <dbReference type="NCBI Taxonomy" id="2802615"/>
    <lineage>
        <taxon>Bacteria</taxon>
        <taxon>Pseudomonadati</taxon>
        <taxon>Bacteroidota</taxon>
        <taxon>Cytophagia</taxon>
        <taxon>Cytophagales</taxon>
        <taxon>Marivirgaceae</taxon>
        <taxon>Marivirga</taxon>
    </lineage>
</organism>
<dbReference type="InterPro" id="IPR013783">
    <property type="entry name" value="Ig-like_fold"/>
</dbReference>
<dbReference type="Proteomes" id="UP000611723">
    <property type="component" value="Unassembled WGS sequence"/>
</dbReference>
<accession>A0A934X2Q7</accession>
<sequence>MKRYIHFLVLLAISLYGKNSFSQCKSFVLQNDNFEICNNTQLTFKVLESGGNAPIGPISFQWSEGVDQNGKVLYTPILGATSSTLTINVSQSTSFRVNVTESNCPTQYLVVNVEFENPPASPPAISNSYRCEADNNATFTVGNNDSNVNYEWWYKVNGTYSLISNSGQIPVNGELGFTLSGGNNSQLSVWNVTQSLMEFRVRSVNNCTASSFSYAQLIEVPPVSINIYTSINSLCYNSGNYNLDNYVEPSGGTWKINGTSNSVLSSTTAGNHTLLYTYTDPASGCVSYSSRVVNVKPPLNPGSINGTKTICYNASAGTLGNVSSASGGNSSYSYQWQVRSPGGTWGNISGATSEDYTLSTTPSSEKEFQRRVISCGQTAYSNIVKVTVIEPALPVAPSVSQQCNQTVLTKGSAPSGYTYYWQGTNSNGTSTATVNASSTYTVTSNGTYYIRAKSNTVANCWGPSRSVSVTVVKPSLPVAPSVSQQCNQTVLTKGSAPSGYTYYWQGTNSNGTSTATVNAASTYTATNSGTYYIRAKSNTVANCWGPSRSISVTVAKPLMPTVPTENKQCDQSILTKASAPFGYTYYWQGTNSNGTSTATVNASSTYTVTSNGTYYIRAKSNTVANCWGPARSISVTLNTSPEVASGSTISLFSFEGNRLLSGTGESPAGGTFSGLYVSNNTFNASQSGAGNHTVTYTYTNAHGCSASSTKTITVQANPVMAMDGSEDIVWGEERELTVPTGFAAYQWYKDGAAINGATNNAYTVKSVGEYYVKITAASGASLSLSPASFINLSSQQNENFVQTISYKTARKEGETVQAIGEVMEQFTYYDGLGRPMQTVQTQASPTHKDMIKPVAYDEFGRVSKDYLPYAANKKDGVLDPLALKDATGSYEASNQYTFYANGSGHNRASTNYPYAEIDYEPSPLNRAVAQYAPGEEWSKEGVNGGKAVTTDYLINSEEDAVKEFKIINGQLQIDGNFAAAVFEKILTTDENGNQSATFTNAFGKTLLKRNYGGNGEQFDTYYVYDVYDNLRFVIPPEAVNQLTITTGAFPTTLLNQFVFQYKYDGRNRMIEKKVPGAEPVMMVYDDRDRLVLTQDGEQRKSDQWLFTKYDALNRPIATGFYSNADNRATTQSYLNDFYKCDLEWIGSAGITNENNIITKNISNGWNAGIHSGTYIGAGKDGIFRFKSLDNTKSIRIGFSESHIDFNASNIDYSIYLQSNKHVTAYKNGSQVSGGSLGTYNGSDIFSIERIADTVFIKKNDHIIFKFEELSSSKLIMDISLYTTGGAIEILPISFYETKGNEFFGYSNNSFPLSIESKDFLSLTYYDDYNFFHAQQAGFEYEPNQWNTDYNQQVKGLVTGNMVRVLGSSQFLRSINYYDDKYRLIQSKTDNHKGGVDEVSNEYDFIGKTLQTSTKQVKPASILFRNQSNVIPYNGGFKSTKAGWAGQFSSVNRLKENEDGWIETRVDEVGSFRFFGFSEKDISPHADMLYKIYLYGRSLRAYHSGGNTVIASLTEGDIIRLDRTSGIVSVLLNGEKIYEFSNPSTQSMVMDASLHTNGTLTGLKCSFEVPIEEESPYNIHWTNLRYINEVDGTLTKTVNGWNGNGASINKLQAGKSGWVEFEAITNDKALMVGLSDKDESTGYNTLDYALYLRTDGVLYIMENGSSRGAFGNYISGDKFRVGRSGQTIYYEKNGVVLYTSETESKTDLILDLAFNTVDAAVKNFSSSFYFASSEATEININESFTYDHADRLMKVHHEVAEPLVWESLTGLEVDENNDLTHTGAEGYSNSNAYSKQKITLESNGYFSIQAEDIDRLLFGLNDDPTNTSYTDMDYAIYMAGNSKLHIYENGGKVVAADNLADYAVGDIMRVVKIQDQIHYQKNGETFFTSTKAVVTDLYPDVTTFYVGDRITNAMVSTTGRQLMVSNEYNELGELVTKNLHEDGDQFAQSVDYRYNTRGWLERINHADLSADNANEAADLFGMELGYTDNFDMGSTPQFNGNIAAIKWGGKRNDISQTEAIQQNAYGYAYDPLNRIKEANYFEGVAQSTSQKYQLRINEYDRNGNIMLLQRRDATGALMDDLTYNYANNGNRLNHVTDAGNVEEGFKDGNTTGNDYTYDDNGNLKTDANKEITSITYNYLNLPEEVNFVNGNQIRYIYDASGIKQRQEVYEDNNLIKATDYIGSLILENDTLQFIQTAEGRIVPQTVDGTDKNEYQYHLKDHLGNVRTTFAVRDEDYSTDFETADNPYFDNYDQITRLPNLMKKSGSYSHKLAGGSNETVGLMKSLAVSKGDKVSAEVYGKYLAVANQDDAINTGALITALVNMLSGGAVTGEGNLVSDNLTSGFTSAAIADDSNEQSPRAYLNYIMLDANFNYVNSGFDRLSASAADPGDGSGTHQKLSFEEILIDQDGYLLVFLSNESQQTVEVFWDDFRVDHHYNAVLQADDYYPFGLTFNSYQRSYSKANNFKYNGKELQEDLNTYGYEFRMFDPIIGRWWQQDPVMKDHESPYASVTNNPIRFFDAVGLDTVDINKNNDGVWEITNTQIVEGDDIFRVTSDGETSSYTFSEGEYGERINMLNLETNDDYTLGVFHISGEKMELGRAGYYVTPGGDASTEVGSNSRLPADTYNLQSSPSTASWRQIWVTKGRCVGDVSPRGIKFHFGGSNPADWTQGCFILSSSYTKNGSAVRYNFDESRTSTMLMDFHMGATSIFIYDKKRYNGRGRIGASFRNTNLNYKLILKDGFQESN</sequence>
<evidence type="ECO:0000313" key="3">
    <source>
        <dbReference type="Proteomes" id="UP000611723"/>
    </source>
</evidence>
<gene>
    <name evidence="2" type="ORF">JKA74_20305</name>
</gene>
<dbReference type="PANTHER" id="PTHR32305">
    <property type="match status" value="1"/>
</dbReference>
<dbReference type="PANTHER" id="PTHR32305:SF15">
    <property type="entry name" value="PROTEIN RHSA-RELATED"/>
    <property type="match status" value="1"/>
</dbReference>
<keyword evidence="3" id="KW-1185">Reference proteome</keyword>